<dbReference type="Proteomes" id="UP000807469">
    <property type="component" value="Unassembled WGS sequence"/>
</dbReference>
<reference evidence="1" key="1">
    <citation type="submission" date="2020-11" db="EMBL/GenBank/DDBJ databases">
        <authorList>
            <consortium name="DOE Joint Genome Institute"/>
            <person name="Ahrendt S."/>
            <person name="Riley R."/>
            <person name="Andreopoulos W."/>
            <person name="Labutti K."/>
            <person name="Pangilinan J."/>
            <person name="Ruiz-Duenas F.J."/>
            <person name="Barrasa J.M."/>
            <person name="Sanchez-Garcia M."/>
            <person name="Camarero S."/>
            <person name="Miyauchi S."/>
            <person name="Serrano A."/>
            <person name="Linde D."/>
            <person name="Babiker R."/>
            <person name="Drula E."/>
            <person name="Ayuso-Fernandez I."/>
            <person name="Pacheco R."/>
            <person name="Padilla G."/>
            <person name="Ferreira P."/>
            <person name="Barriuso J."/>
            <person name="Kellner H."/>
            <person name="Castanera R."/>
            <person name="Alfaro M."/>
            <person name="Ramirez L."/>
            <person name="Pisabarro A.G."/>
            <person name="Kuo A."/>
            <person name="Tritt A."/>
            <person name="Lipzen A."/>
            <person name="He G."/>
            <person name="Yan M."/>
            <person name="Ng V."/>
            <person name="Cullen D."/>
            <person name="Martin F."/>
            <person name="Rosso M.-N."/>
            <person name="Henrissat B."/>
            <person name="Hibbett D."/>
            <person name="Martinez A.T."/>
            <person name="Grigoriev I.V."/>
        </authorList>
    </citation>
    <scope>NUCLEOTIDE SEQUENCE</scope>
    <source>
        <strain evidence="1">CIRM-BRFM 674</strain>
    </source>
</reference>
<protein>
    <submittedName>
        <fullName evidence="1">Uncharacterized protein</fullName>
    </submittedName>
</protein>
<accession>A0A9P6D0Y1</accession>
<gene>
    <name evidence="1" type="ORF">BDN70DRAFT_671718</name>
</gene>
<organism evidence="1 2">
    <name type="scientific">Pholiota conissans</name>
    <dbReference type="NCBI Taxonomy" id="109636"/>
    <lineage>
        <taxon>Eukaryota</taxon>
        <taxon>Fungi</taxon>
        <taxon>Dikarya</taxon>
        <taxon>Basidiomycota</taxon>
        <taxon>Agaricomycotina</taxon>
        <taxon>Agaricomycetes</taxon>
        <taxon>Agaricomycetidae</taxon>
        <taxon>Agaricales</taxon>
        <taxon>Agaricineae</taxon>
        <taxon>Strophariaceae</taxon>
        <taxon>Pholiota</taxon>
    </lineage>
</organism>
<dbReference type="EMBL" id="MU155207">
    <property type="protein sequence ID" value="KAF9479725.1"/>
    <property type="molecule type" value="Genomic_DNA"/>
</dbReference>
<proteinExistence type="predicted"/>
<name>A0A9P6D0Y1_9AGAR</name>
<comment type="caution">
    <text evidence="1">The sequence shown here is derived from an EMBL/GenBank/DDBJ whole genome shotgun (WGS) entry which is preliminary data.</text>
</comment>
<keyword evidence="2" id="KW-1185">Reference proteome</keyword>
<evidence type="ECO:0000313" key="2">
    <source>
        <dbReference type="Proteomes" id="UP000807469"/>
    </source>
</evidence>
<evidence type="ECO:0000313" key="1">
    <source>
        <dbReference type="EMBL" id="KAF9479725.1"/>
    </source>
</evidence>
<sequence length="71" mass="8351">MALSFCFIAHLPSHIFCHWPWLRYNSPHYSPRLTLLDFTCQRAIIVLLHASHCVLRLSLALFHLAFMILFV</sequence>
<dbReference type="AlphaFoldDB" id="A0A9P6D0Y1"/>